<dbReference type="EMBL" id="JBHSIT010000014">
    <property type="protein sequence ID" value="MFC4912851.1"/>
    <property type="molecule type" value="Genomic_DNA"/>
</dbReference>
<dbReference type="SUPFAM" id="SSF140453">
    <property type="entry name" value="EsxAB dimer-like"/>
    <property type="match status" value="1"/>
</dbReference>
<name>A0ABV9UAH3_9ACTN</name>
<feature type="compositionally biased region" description="Basic and acidic residues" evidence="1">
    <location>
        <begin position="360"/>
        <end position="371"/>
    </location>
</feature>
<organism evidence="2 3">
    <name type="scientific">Actinomadura gamaensis</name>
    <dbReference type="NCBI Taxonomy" id="1763541"/>
    <lineage>
        <taxon>Bacteria</taxon>
        <taxon>Bacillati</taxon>
        <taxon>Actinomycetota</taxon>
        <taxon>Actinomycetes</taxon>
        <taxon>Streptosporangiales</taxon>
        <taxon>Thermomonosporaceae</taxon>
        <taxon>Actinomadura</taxon>
    </lineage>
</organism>
<feature type="compositionally biased region" description="Gly residues" evidence="1">
    <location>
        <begin position="286"/>
        <end position="343"/>
    </location>
</feature>
<evidence type="ECO:0000313" key="2">
    <source>
        <dbReference type="EMBL" id="MFC4912851.1"/>
    </source>
</evidence>
<evidence type="ECO:0000313" key="3">
    <source>
        <dbReference type="Proteomes" id="UP001595872"/>
    </source>
</evidence>
<keyword evidence="3" id="KW-1185">Reference proteome</keyword>
<protein>
    <submittedName>
        <fullName evidence="2">WXG100 family type VII secretion target</fullName>
    </submittedName>
</protein>
<feature type="region of interest" description="Disordered" evidence="1">
    <location>
        <begin position="150"/>
        <end position="393"/>
    </location>
</feature>
<dbReference type="Proteomes" id="UP001595872">
    <property type="component" value="Unassembled WGS sequence"/>
</dbReference>
<feature type="compositionally biased region" description="Pro residues" evidence="1">
    <location>
        <begin position="174"/>
        <end position="194"/>
    </location>
</feature>
<feature type="compositionally biased region" description="Polar residues" evidence="1">
    <location>
        <begin position="232"/>
        <end position="249"/>
    </location>
</feature>
<reference evidence="3" key="1">
    <citation type="journal article" date="2019" name="Int. J. Syst. Evol. Microbiol.">
        <title>The Global Catalogue of Microorganisms (GCM) 10K type strain sequencing project: providing services to taxonomists for standard genome sequencing and annotation.</title>
        <authorList>
            <consortium name="The Broad Institute Genomics Platform"/>
            <consortium name="The Broad Institute Genome Sequencing Center for Infectious Disease"/>
            <person name="Wu L."/>
            <person name="Ma J."/>
        </authorList>
    </citation>
    <scope>NUCLEOTIDE SEQUENCE [LARGE SCALE GENOMIC DNA]</scope>
    <source>
        <strain evidence="3">KLKA75</strain>
    </source>
</reference>
<proteinExistence type="predicted"/>
<gene>
    <name evidence="2" type="ORF">ACFPCY_36515</name>
</gene>
<dbReference type="InterPro" id="IPR036689">
    <property type="entry name" value="ESAT-6-like_sf"/>
</dbReference>
<feature type="compositionally biased region" description="Low complexity" evidence="1">
    <location>
        <begin position="202"/>
        <end position="224"/>
    </location>
</feature>
<dbReference type="RefSeq" id="WP_378263196.1">
    <property type="nucleotide sequence ID" value="NZ_JBHSIT010000014.1"/>
</dbReference>
<accession>A0ABV9UAH3</accession>
<sequence length="393" mass="40684">MGQVDYPIKTGPKPSYNYGSTDFDEVKKKFKSIDTGPVGDASDAYRDAADVLAEMANNLRGHAATIVGAWKGDAAQKALDQLKQVHWTATNLSNNSATNASNYHWFKYQILDWYKAKAESMDDGMFHTSGDDKYAGEMLNKFAMRAGQAWEGHPDKITKDLPGDNRDDSGDPRGNPPGGNPPGGGPPGGGPPGGGPHGGPNGNFDPNKNNPFKHFNENNNPHLNPNDHNKFNDPNSKFPNSHYPNSHYPNSHYPDSHNPNWNNNNHNPFQDPNHKTNLSSFDPSGMGPGGGGGGGGGGMGPFGGDGGGLGPGGAGAGGGLGGGGITGVPGGSLGAGLGAGGAASGRAGMNGMPMGGQHGGHGEGEKERERSTWLTEDEDVWGADDDTAPPVIG</sequence>
<evidence type="ECO:0000256" key="1">
    <source>
        <dbReference type="SAM" id="MobiDB-lite"/>
    </source>
</evidence>
<comment type="caution">
    <text evidence="2">The sequence shown here is derived from an EMBL/GenBank/DDBJ whole genome shotgun (WGS) entry which is preliminary data.</text>
</comment>
<feature type="compositionally biased region" description="Acidic residues" evidence="1">
    <location>
        <begin position="375"/>
        <end position="387"/>
    </location>
</feature>
<feature type="compositionally biased region" description="Basic and acidic residues" evidence="1">
    <location>
        <begin position="152"/>
        <end position="171"/>
    </location>
</feature>
<feature type="compositionally biased region" description="Low complexity" evidence="1">
    <location>
        <begin position="257"/>
        <end position="271"/>
    </location>
</feature>